<feature type="transmembrane region" description="Helical" evidence="1">
    <location>
        <begin position="150"/>
        <end position="169"/>
    </location>
</feature>
<reference evidence="2" key="1">
    <citation type="submission" date="2020-05" db="EMBL/GenBank/DDBJ databases">
        <title>Mycena genomes resolve the evolution of fungal bioluminescence.</title>
        <authorList>
            <person name="Tsai I.J."/>
        </authorList>
    </citation>
    <scope>NUCLEOTIDE SEQUENCE</scope>
    <source>
        <strain evidence="2">CCC161011</strain>
    </source>
</reference>
<dbReference type="AlphaFoldDB" id="A0A8H7CUH2"/>
<accession>A0A8H7CUH2</accession>
<feature type="transmembrane region" description="Helical" evidence="1">
    <location>
        <begin position="119"/>
        <end position="138"/>
    </location>
</feature>
<evidence type="ECO:0000256" key="1">
    <source>
        <dbReference type="SAM" id="Phobius"/>
    </source>
</evidence>
<dbReference type="Proteomes" id="UP000620124">
    <property type="component" value="Unassembled WGS sequence"/>
</dbReference>
<gene>
    <name evidence="2" type="ORF">MVEN_01387500</name>
</gene>
<feature type="transmembrane region" description="Helical" evidence="1">
    <location>
        <begin position="65"/>
        <end position="85"/>
    </location>
</feature>
<comment type="caution">
    <text evidence="2">The sequence shown here is derived from an EMBL/GenBank/DDBJ whole genome shotgun (WGS) entry which is preliminary data.</text>
</comment>
<dbReference type="EMBL" id="JACAZI010000011">
    <property type="protein sequence ID" value="KAF7348687.1"/>
    <property type="molecule type" value="Genomic_DNA"/>
</dbReference>
<name>A0A8H7CUH2_9AGAR</name>
<keyword evidence="1" id="KW-1133">Transmembrane helix</keyword>
<proteinExistence type="predicted"/>
<keyword evidence="1" id="KW-0472">Membrane</keyword>
<feature type="transmembrane region" description="Helical" evidence="1">
    <location>
        <begin position="29"/>
        <end position="53"/>
    </location>
</feature>
<protein>
    <submittedName>
        <fullName evidence="2">Uncharacterized protein</fullName>
    </submittedName>
</protein>
<dbReference type="OrthoDB" id="3009728at2759"/>
<sequence>MIAGLVWRTATPPENVLLKNHVQVRGGNYVAVVIHGIAAAAAGVVICQALLLGMRGVVSFACPTWFNPLIWVLVGPLAHIVDVITSRCCIEGQNRWSWNLSMVKDIKIRWTRVMQLKDALLTILVLADYVYGTVILSAMQLVGPQPALRVVVWFSIPAIITRAISIYLLELSPARKLTDPLRIPLVQRGLNDGDSVETVAEGQILVT</sequence>
<organism evidence="2 3">
    <name type="scientific">Mycena venus</name>
    <dbReference type="NCBI Taxonomy" id="2733690"/>
    <lineage>
        <taxon>Eukaryota</taxon>
        <taxon>Fungi</taxon>
        <taxon>Dikarya</taxon>
        <taxon>Basidiomycota</taxon>
        <taxon>Agaricomycotina</taxon>
        <taxon>Agaricomycetes</taxon>
        <taxon>Agaricomycetidae</taxon>
        <taxon>Agaricales</taxon>
        <taxon>Marasmiineae</taxon>
        <taxon>Mycenaceae</taxon>
        <taxon>Mycena</taxon>
    </lineage>
</organism>
<evidence type="ECO:0000313" key="3">
    <source>
        <dbReference type="Proteomes" id="UP000620124"/>
    </source>
</evidence>
<keyword evidence="1" id="KW-0812">Transmembrane</keyword>
<keyword evidence="3" id="KW-1185">Reference proteome</keyword>
<evidence type="ECO:0000313" key="2">
    <source>
        <dbReference type="EMBL" id="KAF7348687.1"/>
    </source>
</evidence>